<feature type="region of interest" description="Disordered" evidence="1">
    <location>
        <begin position="30"/>
        <end position="49"/>
    </location>
</feature>
<sequence length="379" mass="44113">MENMLRAFSEFIPNKDSKYCKITGANVPLESGPENTKSEEKSRSSQQWTKPSYPYFHNLIGNHEMYNFDRRKLMEYMYSPKSNPLEYYYSLSPYPGFVFIFLDSYVVSIQGYDYITTNQNNSISESNAENKDDSADGNHEDFIQESKKLYTTAKELLEKHNQNKDKNSASEMTGEVRRFVAYNGGFGEKQLQWFAGELEKCKKNKDNVFVFAHLPLSCTKGDEDILSWEFDKIRSIIDQYHPIVKVVFAGHDHVGEMTVVNDVKYRTLQGAVESDIDKDCFATAYFYQDKLFLKGYGIIPNELFDALKYYVKHLLSFKYFFLIRRTELILNIFVFVILLIRVESIQFIIPNRNSFVVVILLQEIQTKGQFCEGLQSTKT</sequence>
<evidence type="ECO:0000313" key="4">
    <source>
        <dbReference type="Proteomes" id="UP000023152"/>
    </source>
</evidence>
<dbReference type="OMA" id="DDCTHAY"/>
<gene>
    <name evidence="3" type="ORF">RFI_27726</name>
</gene>
<name>X6M7L6_RETFI</name>
<dbReference type="SUPFAM" id="SSF56300">
    <property type="entry name" value="Metallo-dependent phosphatases"/>
    <property type="match status" value="1"/>
</dbReference>
<dbReference type="OrthoDB" id="9675250at2759"/>
<dbReference type="GO" id="GO:0008663">
    <property type="term" value="F:2',3'-cyclic-nucleotide 2'-phosphodiesterase activity"/>
    <property type="evidence" value="ECO:0007669"/>
    <property type="project" value="TreeGrafter"/>
</dbReference>
<organism evidence="3 4">
    <name type="scientific">Reticulomyxa filosa</name>
    <dbReference type="NCBI Taxonomy" id="46433"/>
    <lineage>
        <taxon>Eukaryota</taxon>
        <taxon>Sar</taxon>
        <taxon>Rhizaria</taxon>
        <taxon>Retaria</taxon>
        <taxon>Foraminifera</taxon>
        <taxon>Monothalamids</taxon>
        <taxon>Reticulomyxidae</taxon>
        <taxon>Reticulomyxa</taxon>
    </lineage>
</organism>
<dbReference type="AlphaFoldDB" id="X6M7L6"/>
<dbReference type="Gene3D" id="3.60.21.10">
    <property type="match status" value="2"/>
</dbReference>
<comment type="caution">
    <text evidence="3">The sequence shown here is derived from an EMBL/GenBank/DDBJ whole genome shotgun (WGS) entry which is preliminary data.</text>
</comment>
<evidence type="ECO:0000256" key="1">
    <source>
        <dbReference type="SAM" id="MobiDB-lite"/>
    </source>
</evidence>
<proteinExistence type="predicted"/>
<accession>X6M7L6</accession>
<dbReference type="GO" id="GO:0030145">
    <property type="term" value="F:manganese ion binding"/>
    <property type="evidence" value="ECO:0007669"/>
    <property type="project" value="TreeGrafter"/>
</dbReference>
<protein>
    <recommendedName>
        <fullName evidence="2">Calcineurin-like phosphoesterase domain-containing protein</fullName>
    </recommendedName>
</protein>
<keyword evidence="4" id="KW-1185">Reference proteome</keyword>
<dbReference type="GO" id="GO:0047631">
    <property type="term" value="F:ADP-ribose diphosphatase activity"/>
    <property type="evidence" value="ECO:0007669"/>
    <property type="project" value="TreeGrafter"/>
</dbReference>
<feature type="domain" description="Calcineurin-like phosphoesterase" evidence="2">
    <location>
        <begin position="137"/>
        <end position="254"/>
    </location>
</feature>
<reference evidence="3 4" key="1">
    <citation type="journal article" date="2013" name="Curr. Biol.">
        <title>The Genome of the Foraminiferan Reticulomyxa filosa.</title>
        <authorList>
            <person name="Glockner G."/>
            <person name="Hulsmann N."/>
            <person name="Schleicher M."/>
            <person name="Noegel A.A."/>
            <person name="Eichinger L."/>
            <person name="Gallinger C."/>
            <person name="Pawlowski J."/>
            <person name="Sierra R."/>
            <person name="Euteneuer U."/>
            <person name="Pillet L."/>
            <person name="Moustafa A."/>
            <person name="Platzer M."/>
            <person name="Groth M."/>
            <person name="Szafranski K."/>
            <person name="Schliwa M."/>
        </authorList>
    </citation>
    <scope>NUCLEOTIDE SEQUENCE [LARGE SCALE GENOMIC DNA]</scope>
</reference>
<dbReference type="GO" id="GO:0047734">
    <property type="term" value="F:CDP-glycerol diphosphatase activity"/>
    <property type="evidence" value="ECO:0007669"/>
    <property type="project" value="TreeGrafter"/>
</dbReference>
<dbReference type="PANTHER" id="PTHR16509:SF1">
    <property type="entry name" value="MANGANESE-DEPENDENT ADP-RIBOSE_CDP-ALCOHOL DIPHOSPHATASE"/>
    <property type="match status" value="1"/>
</dbReference>
<evidence type="ECO:0000259" key="2">
    <source>
        <dbReference type="Pfam" id="PF00149"/>
    </source>
</evidence>
<dbReference type="EMBL" id="ASPP01023965">
    <property type="protein sequence ID" value="ETO09651.1"/>
    <property type="molecule type" value="Genomic_DNA"/>
</dbReference>
<dbReference type="Pfam" id="PF00149">
    <property type="entry name" value="Metallophos"/>
    <property type="match status" value="1"/>
</dbReference>
<dbReference type="InterPro" id="IPR004843">
    <property type="entry name" value="Calcineurin-like_PHP"/>
</dbReference>
<dbReference type="InterPro" id="IPR029052">
    <property type="entry name" value="Metallo-depent_PP-like"/>
</dbReference>
<dbReference type="Proteomes" id="UP000023152">
    <property type="component" value="Unassembled WGS sequence"/>
</dbReference>
<dbReference type="PANTHER" id="PTHR16509">
    <property type="match status" value="1"/>
</dbReference>
<evidence type="ECO:0000313" key="3">
    <source>
        <dbReference type="EMBL" id="ETO09651.1"/>
    </source>
</evidence>